<dbReference type="Proteomes" id="UP000736335">
    <property type="component" value="Unassembled WGS sequence"/>
</dbReference>
<name>A0A9P6H230_9AGAM</name>
<gene>
    <name evidence="3" type="ORF">BJ322DRAFT_514743</name>
</gene>
<evidence type="ECO:0000256" key="1">
    <source>
        <dbReference type="SAM" id="MobiDB-lite"/>
    </source>
</evidence>
<dbReference type="OrthoDB" id="64477at2759"/>
<accession>A0A9P6H230</accession>
<dbReference type="EMBL" id="WIUZ02000026">
    <property type="protein sequence ID" value="KAF9777856.1"/>
    <property type="molecule type" value="Genomic_DNA"/>
</dbReference>
<dbReference type="GO" id="GO:0016747">
    <property type="term" value="F:acyltransferase activity, transferring groups other than amino-acyl groups"/>
    <property type="evidence" value="ECO:0007669"/>
    <property type="project" value="InterPro"/>
</dbReference>
<feature type="region of interest" description="Disordered" evidence="1">
    <location>
        <begin position="1"/>
        <end position="24"/>
    </location>
</feature>
<dbReference type="InterPro" id="IPR016181">
    <property type="entry name" value="Acyl_CoA_acyltransferase"/>
</dbReference>
<dbReference type="AlphaFoldDB" id="A0A9P6H230"/>
<feature type="domain" description="N-acetyltransferase" evidence="2">
    <location>
        <begin position="36"/>
        <end position="192"/>
    </location>
</feature>
<keyword evidence="4" id="KW-1185">Reference proteome</keyword>
<dbReference type="Gene3D" id="3.40.630.30">
    <property type="match status" value="1"/>
</dbReference>
<proteinExistence type="predicted"/>
<reference evidence="3" key="1">
    <citation type="journal article" date="2020" name="Nat. Commun.">
        <title>Large-scale genome sequencing of mycorrhizal fungi provides insights into the early evolution of symbiotic traits.</title>
        <authorList>
            <person name="Miyauchi S."/>
            <person name="Kiss E."/>
            <person name="Kuo A."/>
            <person name="Drula E."/>
            <person name="Kohler A."/>
            <person name="Sanchez-Garcia M."/>
            <person name="Morin E."/>
            <person name="Andreopoulos B."/>
            <person name="Barry K.W."/>
            <person name="Bonito G."/>
            <person name="Buee M."/>
            <person name="Carver A."/>
            <person name="Chen C."/>
            <person name="Cichocki N."/>
            <person name="Clum A."/>
            <person name="Culley D."/>
            <person name="Crous P.W."/>
            <person name="Fauchery L."/>
            <person name="Girlanda M."/>
            <person name="Hayes R.D."/>
            <person name="Keri Z."/>
            <person name="LaButti K."/>
            <person name="Lipzen A."/>
            <person name="Lombard V."/>
            <person name="Magnuson J."/>
            <person name="Maillard F."/>
            <person name="Murat C."/>
            <person name="Nolan M."/>
            <person name="Ohm R.A."/>
            <person name="Pangilinan J."/>
            <person name="Pereira M.F."/>
            <person name="Perotto S."/>
            <person name="Peter M."/>
            <person name="Pfister S."/>
            <person name="Riley R."/>
            <person name="Sitrit Y."/>
            <person name="Stielow J.B."/>
            <person name="Szollosi G."/>
            <person name="Zifcakova L."/>
            <person name="Stursova M."/>
            <person name="Spatafora J.W."/>
            <person name="Tedersoo L."/>
            <person name="Vaario L.M."/>
            <person name="Yamada A."/>
            <person name="Yan M."/>
            <person name="Wang P."/>
            <person name="Xu J."/>
            <person name="Bruns T."/>
            <person name="Baldrian P."/>
            <person name="Vilgalys R."/>
            <person name="Dunand C."/>
            <person name="Henrissat B."/>
            <person name="Grigoriev I.V."/>
            <person name="Hibbett D."/>
            <person name="Nagy L.G."/>
            <person name="Martin F.M."/>
        </authorList>
    </citation>
    <scope>NUCLEOTIDE SEQUENCE</scope>
    <source>
        <strain evidence="3">UH-Tt-Lm1</strain>
    </source>
</reference>
<dbReference type="SUPFAM" id="SSF55729">
    <property type="entry name" value="Acyl-CoA N-acyltransferases (Nat)"/>
    <property type="match status" value="1"/>
</dbReference>
<evidence type="ECO:0000259" key="2">
    <source>
        <dbReference type="Pfam" id="PF13302"/>
    </source>
</evidence>
<reference evidence="3" key="2">
    <citation type="submission" date="2020-11" db="EMBL/GenBank/DDBJ databases">
        <authorList>
            <consortium name="DOE Joint Genome Institute"/>
            <person name="Kuo A."/>
            <person name="Miyauchi S."/>
            <person name="Kiss E."/>
            <person name="Drula E."/>
            <person name="Kohler A."/>
            <person name="Sanchez-Garcia M."/>
            <person name="Andreopoulos B."/>
            <person name="Barry K.W."/>
            <person name="Bonito G."/>
            <person name="Buee M."/>
            <person name="Carver A."/>
            <person name="Chen C."/>
            <person name="Cichocki N."/>
            <person name="Clum A."/>
            <person name="Culley D."/>
            <person name="Crous P.W."/>
            <person name="Fauchery L."/>
            <person name="Girlanda M."/>
            <person name="Hayes R."/>
            <person name="Keri Z."/>
            <person name="Labutti K."/>
            <person name="Lipzen A."/>
            <person name="Lombard V."/>
            <person name="Magnuson J."/>
            <person name="Maillard F."/>
            <person name="Morin E."/>
            <person name="Murat C."/>
            <person name="Nolan M."/>
            <person name="Ohm R."/>
            <person name="Pangilinan J."/>
            <person name="Pereira M."/>
            <person name="Perotto S."/>
            <person name="Peter M."/>
            <person name="Riley R."/>
            <person name="Sitrit Y."/>
            <person name="Stielow B."/>
            <person name="Szollosi G."/>
            <person name="Zifcakova L."/>
            <person name="Stursova M."/>
            <person name="Spatafora J.W."/>
            <person name="Tedersoo L."/>
            <person name="Vaario L.-M."/>
            <person name="Yamada A."/>
            <person name="Yan M."/>
            <person name="Wang P."/>
            <person name="Xu J."/>
            <person name="Bruns T."/>
            <person name="Baldrian P."/>
            <person name="Vilgalys R."/>
            <person name="Henrissat B."/>
            <person name="Grigoriev I.V."/>
            <person name="Hibbett D."/>
            <person name="Nagy L.G."/>
            <person name="Martin F.M."/>
        </authorList>
    </citation>
    <scope>NUCLEOTIDE SEQUENCE</scope>
    <source>
        <strain evidence="3">UH-Tt-Lm1</strain>
    </source>
</reference>
<sequence length="237" mass="26232">MPSPEAELPPQTEPGPFSPSFTLPSPMTLPPTYLSRLTLRTQLPSDFEHIAEIFSNPTTMKHLSGLAPPGGWTEDHIRGVWHPEDIAARVKSQELAREEGKALALVIIWTETNELIGVTGFARMEPPGTPGRKAELGIITDVSLVSSRGWKSLGTEALHAASEYAFGGLDGVEEITLVTQQNNEEMRGWSEKVAGLTPKLQVKEWGQVAWYGYTREQWGTTGGVRDRLQARMERWKS</sequence>
<evidence type="ECO:0000313" key="4">
    <source>
        <dbReference type="Proteomes" id="UP000736335"/>
    </source>
</evidence>
<dbReference type="InterPro" id="IPR000182">
    <property type="entry name" value="GNAT_dom"/>
</dbReference>
<evidence type="ECO:0000313" key="3">
    <source>
        <dbReference type="EMBL" id="KAF9777856.1"/>
    </source>
</evidence>
<protein>
    <recommendedName>
        <fullName evidence="2">N-acetyltransferase domain-containing protein</fullName>
    </recommendedName>
</protein>
<organism evidence="3 4">
    <name type="scientific">Thelephora terrestris</name>
    <dbReference type="NCBI Taxonomy" id="56493"/>
    <lineage>
        <taxon>Eukaryota</taxon>
        <taxon>Fungi</taxon>
        <taxon>Dikarya</taxon>
        <taxon>Basidiomycota</taxon>
        <taxon>Agaricomycotina</taxon>
        <taxon>Agaricomycetes</taxon>
        <taxon>Thelephorales</taxon>
        <taxon>Thelephoraceae</taxon>
        <taxon>Thelephora</taxon>
    </lineage>
</organism>
<comment type="caution">
    <text evidence="3">The sequence shown here is derived from an EMBL/GenBank/DDBJ whole genome shotgun (WGS) entry which is preliminary data.</text>
</comment>
<dbReference type="Pfam" id="PF13302">
    <property type="entry name" value="Acetyltransf_3"/>
    <property type="match status" value="1"/>
</dbReference>